<keyword evidence="4 9" id="KW-0812">Transmembrane</keyword>
<sequence length="865" mass="96467">MKKTIQFLLMAVMFMFTTVMMAQSTITGTITDAELNSPLPGANILEKGTTNGVSSDFDGNFTLETKKPNGQIVISFVGYQSITLKFSGNTSLGNIKLELDNSLEEVVIIGTGVIDLAEGRETPVAVSTIKGKDIQLKSAGNVEFGEALKNTPSVYVSNQAGGFGDSQIFLRGFDQVNTAYLLNGQPINGMEDGNMYWSNWSGMSDVANAVQIQRGLGASKLAISSVGGTVNIVSKTTDKKQGGFIRFLGGNDSYSKGTLSYDSGLKESGWAFSVLVDHWQAFRKYSEGTAGQGQNYLFSVGYKPSETHSFNFLLTGAPQWHDQNFSDELESYERYGEKYNGNSGFLEGERFTERRNYYHKPVANLNWDYNINENLELSTVLYASWGRGGGTGNVGNGRVVNSSNGLIDFDQIVINNINTADANGNGSFSNSYLRRSSVNAHNWYGLLSNLNYEAGENWSFNLGVDGRTYNGIHFRQLENKLGLNGYRDNFRTDRPSTYVITETFKANPWSALFDYADDDQRYDYNYEEVIQYIGAFGQAEYKMDNFSAFIQTAISTQSYQREGFFTGRGNGLGKSEKLSKEGYNLKGGLAYKINEQHTFFGNAGIYSRQPFLDNVFADIRYDNRLASPAVDNEEIIGFEGGYRFKNDVFRLNIDIYNTEWGNRFLNINGPRIAPNNDTSTYRLTDVTQVHRGLEFDFEYRPLASNFSLRGYGSLGNWKYDGETPYTLQNNETGDFITTNGKVSLTNVKVGNAPQTSFGIGLKGNLLENLSVDFDYNIYTDLYEFVDPADVAEEALAGRTYESIRLPAYTLADTGITYVFNLGDNKLTFRGNVFNLFNTAYINQRDAFGYFLGIGRTWNASMRYNF</sequence>
<dbReference type="Pfam" id="PF07715">
    <property type="entry name" value="Plug"/>
    <property type="match status" value="1"/>
</dbReference>
<evidence type="ECO:0000256" key="8">
    <source>
        <dbReference type="ARBA" id="ARBA00023237"/>
    </source>
</evidence>
<proteinExistence type="inferred from homology"/>
<dbReference type="STRING" id="1454006.AW14_02685"/>
<dbReference type="InterPro" id="IPR012910">
    <property type="entry name" value="Plug_dom"/>
</dbReference>
<evidence type="ECO:0000256" key="3">
    <source>
        <dbReference type="ARBA" id="ARBA00022452"/>
    </source>
</evidence>
<feature type="chain" id="PRO_5002183892" evidence="11">
    <location>
        <begin position="22"/>
        <end position="865"/>
    </location>
</feature>
<dbReference type="PATRIC" id="fig|1454006.5.peg.512"/>
<dbReference type="GO" id="GO:0009279">
    <property type="term" value="C:cell outer membrane"/>
    <property type="evidence" value="ECO:0007669"/>
    <property type="project" value="UniProtKB-SubCell"/>
</dbReference>
<evidence type="ECO:0000259" key="12">
    <source>
        <dbReference type="Pfam" id="PF00593"/>
    </source>
</evidence>
<evidence type="ECO:0000256" key="6">
    <source>
        <dbReference type="ARBA" id="ARBA00023077"/>
    </source>
</evidence>
<feature type="signal peptide" evidence="11">
    <location>
        <begin position="1"/>
        <end position="21"/>
    </location>
</feature>
<evidence type="ECO:0000256" key="11">
    <source>
        <dbReference type="SAM" id="SignalP"/>
    </source>
</evidence>
<dbReference type="InterPro" id="IPR036942">
    <property type="entry name" value="Beta-barrel_TonB_sf"/>
</dbReference>
<keyword evidence="15" id="KW-1185">Reference proteome</keyword>
<dbReference type="Pfam" id="PF13715">
    <property type="entry name" value="CarbopepD_reg_2"/>
    <property type="match status" value="1"/>
</dbReference>
<feature type="domain" description="TonB-dependent receptor-like beta-barrel" evidence="12">
    <location>
        <begin position="321"/>
        <end position="835"/>
    </location>
</feature>
<dbReference type="InterPro" id="IPR010917">
    <property type="entry name" value="TonB_rcpt_CS"/>
</dbReference>
<dbReference type="SUPFAM" id="SSF56935">
    <property type="entry name" value="Porins"/>
    <property type="match status" value="1"/>
</dbReference>
<dbReference type="InterPro" id="IPR000531">
    <property type="entry name" value="Beta-barrel_TonB"/>
</dbReference>
<organism evidence="14 15">
    <name type="scientific">Siansivirga zeaxanthinifaciens CC-SAMT-1</name>
    <dbReference type="NCBI Taxonomy" id="1454006"/>
    <lineage>
        <taxon>Bacteria</taxon>
        <taxon>Pseudomonadati</taxon>
        <taxon>Bacteroidota</taxon>
        <taxon>Flavobacteriia</taxon>
        <taxon>Flavobacteriales</taxon>
        <taxon>Flavobacteriaceae</taxon>
        <taxon>Siansivirga</taxon>
    </lineage>
</organism>
<keyword evidence="6 10" id="KW-0798">TonB box</keyword>
<accession>A0A0C5VU82</accession>
<comment type="similarity">
    <text evidence="9 10">Belongs to the TonB-dependent receptor family.</text>
</comment>
<dbReference type="PANTHER" id="PTHR30069">
    <property type="entry name" value="TONB-DEPENDENT OUTER MEMBRANE RECEPTOR"/>
    <property type="match status" value="1"/>
</dbReference>
<feature type="domain" description="TonB-dependent receptor plug" evidence="13">
    <location>
        <begin position="120"/>
        <end position="229"/>
    </location>
</feature>
<dbReference type="Pfam" id="PF00593">
    <property type="entry name" value="TonB_dep_Rec_b-barrel"/>
    <property type="match status" value="1"/>
</dbReference>
<dbReference type="PROSITE" id="PS52016">
    <property type="entry name" value="TONB_DEPENDENT_REC_3"/>
    <property type="match status" value="1"/>
</dbReference>
<gene>
    <name evidence="14" type="ORF">AW14_02685</name>
</gene>
<keyword evidence="8 9" id="KW-0998">Cell outer membrane</keyword>
<evidence type="ECO:0000313" key="14">
    <source>
        <dbReference type="EMBL" id="AJR02716.1"/>
    </source>
</evidence>
<dbReference type="KEGG" id="sze:AW14_02685"/>
<evidence type="ECO:0000256" key="1">
    <source>
        <dbReference type="ARBA" id="ARBA00004571"/>
    </source>
</evidence>
<dbReference type="GO" id="GO:0015344">
    <property type="term" value="F:siderophore uptake transmembrane transporter activity"/>
    <property type="evidence" value="ECO:0007669"/>
    <property type="project" value="TreeGrafter"/>
</dbReference>
<protein>
    <submittedName>
        <fullName evidence="14">TonB-dependent receptor</fullName>
    </submittedName>
</protein>
<evidence type="ECO:0000256" key="4">
    <source>
        <dbReference type="ARBA" id="ARBA00022692"/>
    </source>
</evidence>
<evidence type="ECO:0000256" key="2">
    <source>
        <dbReference type="ARBA" id="ARBA00022448"/>
    </source>
</evidence>
<dbReference type="Gene3D" id="2.60.40.1120">
    <property type="entry name" value="Carboxypeptidase-like, regulatory domain"/>
    <property type="match status" value="1"/>
</dbReference>
<comment type="subcellular location">
    <subcellularLocation>
        <location evidence="1 9">Cell outer membrane</location>
        <topology evidence="1 9">Multi-pass membrane protein</topology>
    </subcellularLocation>
</comment>
<dbReference type="GO" id="GO:0044718">
    <property type="term" value="P:siderophore transmembrane transport"/>
    <property type="evidence" value="ECO:0007669"/>
    <property type="project" value="TreeGrafter"/>
</dbReference>
<dbReference type="PROSITE" id="PS01156">
    <property type="entry name" value="TONB_DEPENDENT_REC_2"/>
    <property type="match status" value="1"/>
</dbReference>
<keyword evidence="2 9" id="KW-0813">Transport</keyword>
<dbReference type="PANTHER" id="PTHR30069:SF50">
    <property type="entry name" value="TONB-DEPENDENT RECEPTOR HI_1217-RELATED"/>
    <property type="match status" value="1"/>
</dbReference>
<keyword evidence="14" id="KW-0675">Receptor</keyword>
<dbReference type="Gene3D" id="2.40.170.20">
    <property type="entry name" value="TonB-dependent receptor, beta-barrel domain"/>
    <property type="match status" value="1"/>
</dbReference>
<reference evidence="14 15" key="1">
    <citation type="submission" date="2014-02" db="EMBL/GenBank/DDBJ databases">
        <authorList>
            <person name="Young C.-C."/>
            <person name="Hameed A."/>
            <person name="Huang H.-C."/>
            <person name="Shahina M."/>
        </authorList>
    </citation>
    <scope>NUCLEOTIDE SEQUENCE [LARGE SCALE GENOMIC DNA]</scope>
    <source>
        <strain evidence="14 15">CC-SAMT-1</strain>
    </source>
</reference>
<dbReference type="OrthoDB" id="1453181at2"/>
<dbReference type="Proteomes" id="UP000032229">
    <property type="component" value="Chromosome"/>
</dbReference>
<evidence type="ECO:0000256" key="9">
    <source>
        <dbReference type="PROSITE-ProRule" id="PRU01360"/>
    </source>
</evidence>
<dbReference type="RefSeq" id="WP_044637396.1">
    <property type="nucleotide sequence ID" value="NZ_CP007202.1"/>
</dbReference>
<evidence type="ECO:0000313" key="15">
    <source>
        <dbReference type="Proteomes" id="UP000032229"/>
    </source>
</evidence>
<evidence type="ECO:0000256" key="7">
    <source>
        <dbReference type="ARBA" id="ARBA00023136"/>
    </source>
</evidence>
<dbReference type="InterPro" id="IPR039426">
    <property type="entry name" value="TonB-dep_rcpt-like"/>
</dbReference>
<dbReference type="AlphaFoldDB" id="A0A0C5VU82"/>
<dbReference type="InterPro" id="IPR008969">
    <property type="entry name" value="CarboxyPept-like_regulatory"/>
</dbReference>
<dbReference type="EMBL" id="CP007202">
    <property type="protein sequence ID" value="AJR02716.1"/>
    <property type="molecule type" value="Genomic_DNA"/>
</dbReference>
<dbReference type="Gene3D" id="2.170.130.10">
    <property type="entry name" value="TonB-dependent receptor, plug domain"/>
    <property type="match status" value="1"/>
</dbReference>
<evidence type="ECO:0000256" key="5">
    <source>
        <dbReference type="ARBA" id="ARBA00022729"/>
    </source>
</evidence>
<dbReference type="SUPFAM" id="SSF49464">
    <property type="entry name" value="Carboxypeptidase regulatory domain-like"/>
    <property type="match status" value="1"/>
</dbReference>
<dbReference type="InterPro" id="IPR037066">
    <property type="entry name" value="Plug_dom_sf"/>
</dbReference>
<keyword evidence="5 11" id="KW-0732">Signal</keyword>
<name>A0A0C5VU82_9FLAO</name>
<dbReference type="HOGENOM" id="CLU_016805_0_0_10"/>
<keyword evidence="7 9" id="KW-0472">Membrane</keyword>
<evidence type="ECO:0000259" key="13">
    <source>
        <dbReference type="Pfam" id="PF07715"/>
    </source>
</evidence>
<evidence type="ECO:0000256" key="10">
    <source>
        <dbReference type="RuleBase" id="RU003357"/>
    </source>
</evidence>
<keyword evidence="3 9" id="KW-1134">Transmembrane beta strand</keyword>